<proteinExistence type="predicted"/>
<protein>
    <submittedName>
        <fullName evidence="2">Uncharacterized protein</fullName>
    </submittedName>
</protein>
<organism evidence="1 2">
    <name type="scientific">Panagrolaimus sp. PS1159</name>
    <dbReference type="NCBI Taxonomy" id="55785"/>
    <lineage>
        <taxon>Eukaryota</taxon>
        <taxon>Metazoa</taxon>
        <taxon>Ecdysozoa</taxon>
        <taxon>Nematoda</taxon>
        <taxon>Chromadorea</taxon>
        <taxon>Rhabditida</taxon>
        <taxon>Tylenchina</taxon>
        <taxon>Panagrolaimomorpha</taxon>
        <taxon>Panagrolaimoidea</taxon>
        <taxon>Panagrolaimidae</taxon>
        <taxon>Panagrolaimus</taxon>
    </lineage>
</organism>
<dbReference type="Proteomes" id="UP000887580">
    <property type="component" value="Unplaced"/>
</dbReference>
<name>A0AC35G4J1_9BILA</name>
<evidence type="ECO:0000313" key="2">
    <source>
        <dbReference type="WBParaSite" id="PS1159_v2.g23953.t1"/>
    </source>
</evidence>
<reference evidence="2" key="1">
    <citation type="submission" date="2022-11" db="UniProtKB">
        <authorList>
            <consortium name="WormBaseParasite"/>
        </authorList>
    </citation>
    <scope>IDENTIFICATION</scope>
</reference>
<accession>A0AC35G4J1</accession>
<dbReference type="WBParaSite" id="PS1159_v2.g23953.t1">
    <property type="protein sequence ID" value="PS1159_v2.g23953.t1"/>
    <property type="gene ID" value="PS1159_v2.g23953"/>
</dbReference>
<evidence type="ECO:0000313" key="1">
    <source>
        <dbReference type="Proteomes" id="UP000887580"/>
    </source>
</evidence>
<sequence length="181" mass="20957">MITKGDFLFSKDKHQHITNNVSPIDKTNQYSNLYLDQNCPFLIPVQYSNNPKNDKYYDSKVSDEYDKKTNSKTCNKSTDEKAKKEWKRDSLSNANSSAFSLHINAYENSKEITKLDTLDGENVDLKRNKTNMDKQLFPRFQNSFEFSRQQEEDQVTEPEVSGFRANQRLLGSNQRGSSVGF</sequence>